<dbReference type="CDD" id="cd00442">
    <property type="entry name" value="Lyz-like"/>
    <property type="match status" value="1"/>
</dbReference>
<dbReference type="Pfam" id="PF19489">
    <property type="entry name" value="SLT_4"/>
    <property type="match status" value="1"/>
</dbReference>
<sequence>MSVTRLLLIACLFSLAACASGPPRNVDDACKIFKEKDDWYEYANDSYEKWGVPVHVQLAIMWQESRFRAEAKAPRDYLLGVIPFGRKSDAYGYAQVKDATWDWYIDRSGNWGADRDDFEDATDFIGWYGTYSHKTLGISKWDAYNQYLAYHEGHGGWKRKTYNRKPWLIKVAKKVKRKAATYSAQLKRCKDDLDDGGWFW</sequence>
<gene>
    <name evidence="3" type="ORF">MMIC_P0170</name>
</gene>
<evidence type="ECO:0000313" key="3">
    <source>
        <dbReference type="EMBL" id="GAV19241.1"/>
    </source>
</evidence>
<protein>
    <submittedName>
        <fullName evidence="3">Transglycosylase SLT domain protein</fullName>
    </submittedName>
</protein>
<organism evidence="3 4">
    <name type="scientific">Mariprofundus micogutta</name>
    <dbReference type="NCBI Taxonomy" id="1921010"/>
    <lineage>
        <taxon>Bacteria</taxon>
        <taxon>Pseudomonadati</taxon>
        <taxon>Pseudomonadota</taxon>
        <taxon>Candidatius Mariprofundia</taxon>
        <taxon>Mariprofundales</taxon>
        <taxon>Mariprofundaceae</taxon>
        <taxon>Mariprofundus</taxon>
    </lineage>
</organism>
<dbReference type="SUPFAM" id="SSF53955">
    <property type="entry name" value="Lysozyme-like"/>
    <property type="match status" value="1"/>
</dbReference>
<evidence type="ECO:0000259" key="2">
    <source>
        <dbReference type="Pfam" id="PF19489"/>
    </source>
</evidence>
<reference evidence="3 4" key="1">
    <citation type="journal article" date="2017" name="Arch. Microbiol.">
        <title>Mariprofundus micogutta sp. nov., a novel iron-oxidizing zetaproteobacterium isolated from a deep-sea hydrothermal field at the Bayonnaise knoll of the Izu-Ogasawara arc, and a description of Mariprofundales ord. nov. and Zetaproteobacteria classis nov.</title>
        <authorList>
            <person name="Makita H."/>
            <person name="Tanaka E."/>
            <person name="Mitsunobu S."/>
            <person name="Miyazaki M."/>
            <person name="Nunoura T."/>
            <person name="Uematsu K."/>
            <person name="Takaki Y."/>
            <person name="Nishi S."/>
            <person name="Shimamura S."/>
            <person name="Takai K."/>
        </authorList>
    </citation>
    <scope>NUCLEOTIDE SEQUENCE [LARGE SCALE GENOMIC DNA]</scope>
    <source>
        <strain evidence="3 4">ET2</strain>
    </source>
</reference>
<dbReference type="Gene3D" id="1.10.530.10">
    <property type="match status" value="1"/>
</dbReference>
<dbReference type="AlphaFoldDB" id="A0A1L8CK22"/>
<feature type="chain" id="PRO_5012905522" evidence="1">
    <location>
        <begin position="20"/>
        <end position="200"/>
    </location>
</feature>
<proteinExistence type="predicted"/>
<dbReference type="PROSITE" id="PS51257">
    <property type="entry name" value="PROKAR_LIPOPROTEIN"/>
    <property type="match status" value="1"/>
</dbReference>
<comment type="caution">
    <text evidence="3">The sequence shown here is derived from an EMBL/GenBank/DDBJ whole genome shotgun (WGS) entry which is preliminary data.</text>
</comment>
<evidence type="ECO:0000256" key="1">
    <source>
        <dbReference type="SAM" id="SignalP"/>
    </source>
</evidence>
<dbReference type="OrthoDB" id="9789144at2"/>
<feature type="signal peptide" evidence="1">
    <location>
        <begin position="1"/>
        <end position="19"/>
    </location>
</feature>
<dbReference type="Proteomes" id="UP000231632">
    <property type="component" value="Unassembled WGS sequence"/>
</dbReference>
<dbReference type="EMBL" id="BDFD01000001">
    <property type="protein sequence ID" value="GAV19241.1"/>
    <property type="molecule type" value="Genomic_DNA"/>
</dbReference>
<name>A0A1L8CK22_9PROT</name>
<dbReference type="RefSeq" id="WP_072658428.1">
    <property type="nucleotide sequence ID" value="NZ_BDFD01000001.1"/>
</dbReference>
<dbReference type="InterPro" id="IPR023346">
    <property type="entry name" value="Lysozyme-like_dom_sf"/>
</dbReference>
<feature type="domain" description="Transglycosylase SLT" evidence="2">
    <location>
        <begin position="7"/>
        <end position="189"/>
    </location>
</feature>
<dbReference type="InterPro" id="IPR045795">
    <property type="entry name" value="SLT_4"/>
</dbReference>
<accession>A0A1L8CK22</accession>
<evidence type="ECO:0000313" key="4">
    <source>
        <dbReference type="Proteomes" id="UP000231632"/>
    </source>
</evidence>
<dbReference type="STRING" id="1921010.MMIC_P0170"/>
<keyword evidence="1" id="KW-0732">Signal</keyword>
<keyword evidence="4" id="KW-1185">Reference proteome</keyword>